<organism evidence="3 4">
    <name type="scientific">Streptomyces yangpuensis</name>
    <dbReference type="NCBI Taxonomy" id="1648182"/>
    <lineage>
        <taxon>Bacteria</taxon>
        <taxon>Bacillati</taxon>
        <taxon>Actinomycetota</taxon>
        <taxon>Actinomycetes</taxon>
        <taxon>Kitasatosporales</taxon>
        <taxon>Streptomycetaceae</taxon>
        <taxon>Streptomyces</taxon>
    </lineage>
</organism>
<keyword evidence="2" id="KW-0472">Membrane</keyword>
<feature type="compositionally biased region" description="Basic and acidic residues" evidence="1">
    <location>
        <begin position="83"/>
        <end position="96"/>
    </location>
</feature>
<dbReference type="Proteomes" id="UP001057738">
    <property type="component" value="Chromosome"/>
</dbReference>
<evidence type="ECO:0000256" key="2">
    <source>
        <dbReference type="SAM" id="Phobius"/>
    </source>
</evidence>
<reference evidence="3" key="1">
    <citation type="submission" date="2022-08" db="EMBL/GenBank/DDBJ databases">
        <authorList>
            <person name="Tian L."/>
        </authorList>
    </citation>
    <scope>NUCLEOTIDE SEQUENCE</scope>
    <source>
        <strain evidence="3">CM253</strain>
    </source>
</reference>
<feature type="compositionally biased region" description="Basic and acidic residues" evidence="1">
    <location>
        <begin position="127"/>
        <end position="137"/>
    </location>
</feature>
<sequence>MIFVLGLVILIAAIVVGLAGIFGNTGAGHELGAGGDFSILGYHATGSTGSLFLSGFIVGAVALLGLALVVIGARRSARRAAQARRDRGAARREAAAPDRGAAASDRGAEGDGPRAETGPGAGAGAETSRDAARDAPHGRRSHWFGHRAAPR</sequence>
<evidence type="ECO:0000313" key="3">
    <source>
        <dbReference type="EMBL" id="UUY45852.1"/>
    </source>
</evidence>
<dbReference type="GeneID" id="95571948"/>
<keyword evidence="4" id="KW-1185">Reference proteome</keyword>
<feature type="transmembrane region" description="Helical" evidence="2">
    <location>
        <begin position="51"/>
        <end position="73"/>
    </location>
</feature>
<dbReference type="EMBL" id="CP102514">
    <property type="protein sequence ID" value="UUY45852.1"/>
    <property type="molecule type" value="Genomic_DNA"/>
</dbReference>
<proteinExistence type="predicted"/>
<feature type="compositionally biased region" description="Basic residues" evidence="1">
    <location>
        <begin position="138"/>
        <end position="151"/>
    </location>
</feature>
<feature type="region of interest" description="Disordered" evidence="1">
    <location>
        <begin position="81"/>
        <end position="151"/>
    </location>
</feature>
<gene>
    <name evidence="3" type="ORF">NRK68_00665</name>
</gene>
<dbReference type="RefSeq" id="WP_257854383.1">
    <property type="nucleotide sequence ID" value="NZ_CP102514.1"/>
</dbReference>
<evidence type="ECO:0000313" key="4">
    <source>
        <dbReference type="Proteomes" id="UP001057738"/>
    </source>
</evidence>
<protein>
    <submittedName>
        <fullName evidence="3">Uncharacterized protein</fullName>
    </submittedName>
</protein>
<accession>A0ABY5PP41</accession>
<keyword evidence="2" id="KW-1133">Transmembrane helix</keyword>
<evidence type="ECO:0000256" key="1">
    <source>
        <dbReference type="SAM" id="MobiDB-lite"/>
    </source>
</evidence>
<keyword evidence="2" id="KW-0812">Transmembrane</keyword>
<name>A0ABY5PP41_9ACTN</name>